<evidence type="ECO:0000256" key="1">
    <source>
        <dbReference type="ARBA" id="ARBA00001947"/>
    </source>
</evidence>
<evidence type="ECO:0000256" key="3">
    <source>
        <dbReference type="ARBA" id="ARBA00022670"/>
    </source>
</evidence>
<dbReference type="CDD" id="cd08662">
    <property type="entry name" value="M13"/>
    <property type="match status" value="1"/>
</dbReference>
<proteinExistence type="inferred from homology"/>
<keyword evidence="11" id="KW-1185">Reference proteome</keyword>
<evidence type="ECO:0000259" key="9">
    <source>
        <dbReference type="Pfam" id="PF05649"/>
    </source>
</evidence>
<evidence type="ECO:0000256" key="4">
    <source>
        <dbReference type="ARBA" id="ARBA00022723"/>
    </source>
</evidence>
<evidence type="ECO:0000313" key="11">
    <source>
        <dbReference type="Proteomes" id="UP001583172"/>
    </source>
</evidence>
<dbReference type="InterPro" id="IPR024079">
    <property type="entry name" value="MetalloPept_cat_dom_sf"/>
</dbReference>
<dbReference type="SUPFAM" id="SSF55486">
    <property type="entry name" value="Metalloproteases ('zincins'), catalytic domain"/>
    <property type="match status" value="1"/>
</dbReference>
<keyword evidence="6" id="KW-0862">Zinc</keyword>
<reference evidence="10 11" key="1">
    <citation type="journal article" date="2024" name="Commun. Biol.">
        <title>Comparative genomic analysis of thermophilic fungi reveals convergent evolutionary adaptations and gene losses.</title>
        <authorList>
            <person name="Steindorff A.S."/>
            <person name="Aguilar-Pontes M.V."/>
            <person name="Robinson A.J."/>
            <person name="Andreopoulos B."/>
            <person name="LaButti K."/>
            <person name="Kuo A."/>
            <person name="Mondo S."/>
            <person name="Riley R."/>
            <person name="Otillar R."/>
            <person name="Haridas S."/>
            <person name="Lipzen A."/>
            <person name="Grimwood J."/>
            <person name="Schmutz J."/>
            <person name="Clum A."/>
            <person name="Reid I.D."/>
            <person name="Moisan M.C."/>
            <person name="Butler G."/>
            <person name="Nguyen T.T.M."/>
            <person name="Dewar K."/>
            <person name="Conant G."/>
            <person name="Drula E."/>
            <person name="Henrissat B."/>
            <person name="Hansel C."/>
            <person name="Singer S."/>
            <person name="Hutchinson M.I."/>
            <person name="de Vries R.P."/>
            <person name="Natvig D.O."/>
            <person name="Powell A.J."/>
            <person name="Tsang A."/>
            <person name="Grigoriev I.V."/>
        </authorList>
    </citation>
    <scope>NUCLEOTIDE SEQUENCE [LARGE SCALE GENOMIC DNA]</scope>
    <source>
        <strain evidence="10 11">CBS 620.91</strain>
    </source>
</reference>
<feature type="domain" description="Peptidase M13 N-terminal" evidence="9">
    <location>
        <begin position="15"/>
        <end position="417"/>
    </location>
</feature>
<dbReference type="InterPro" id="IPR018497">
    <property type="entry name" value="Peptidase_M13_C"/>
</dbReference>
<dbReference type="Proteomes" id="UP001583172">
    <property type="component" value="Unassembled WGS sequence"/>
</dbReference>
<dbReference type="InterPro" id="IPR042089">
    <property type="entry name" value="Peptidase_M13_dom_2"/>
</dbReference>
<keyword evidence="5" id="KW-0378">Hydrolase</keyword>
<dbReference type="PANTHER" id="PTHR11733">
    <property type="entry name" value="ZINC METALLOPROTEASE FAMILY M13 NEPRILYSIN-RELATED"/>
    <property type="match status" value="1"/>
</dbReference>
<keyword evidence="4" id="KW-0479">Metal-binding</keyword>
<organism evidence="10 11">
    <name type="scientific">Humicola insolens</name>
    <name type="common">Soft-rot fungus</name>
    <dbReference type="NCBI Taxonomy" id="85995"/>
    <lineage>
        <taxon>Eukaryota</taxon>
        <taxon>Fungi</taxon>
        <taxon>Dikarya</taxon>
        <taxon>Ascomycota</taxon>
        <taxon>Pezizomycotina</taxon>
        <taxon>Sordariomycetes</taxon>
        <taxon>Sordariomycetidae</taxon>
        <taxon>Sordariales</taxon>
        <taxon>Chaetomiaceae</taxon>
        <taxon>Mycothermus</taxon>
    </lineage>
</organism>
<dbReference type="Pfam" id="PF01431">
    <property type="entry name" value="Peptidase_M13"/>
    <property type="match status" value="1"/>
</dbReference>
<protein>
    <submittedName>
        <fullName evidence="10">Uncharacterized protein</fullName>
    </submittedName>
</protein>
<evidence type="ECO:0000259" key="8">
    <source>
        <dbReference type="Pfam" id="PF01431"/>
    </source>
</evidence>
<keyword evidence="3" id="KW-0645">Protease</keyword>
<comment type="caution">
    <text evidence="10">The sequence shown here is derived from an EMBL/GenBank/DDBJ whole genome shotgun (WGS) entry which is preliminary data.</text>
</comment>
<gene>
    <name evidence="10" type="ORF">VTJ49DRAFT_5198</name>
</gene>
<evidence type="ECO:0000256" key="7">
    <source>
        <dbReference type="ARBA" id="ARBA00023049"/>
    </source>
</evidence>
<comment type="similarity">
    <text evidence="2">Belongs to the peptidase M13 family.</text>
</comment>
<evidence type="ECO:0000256" key="2">
    <source>
        <dbReference type="ARBA" id="ARBA00007357"/>
    </source>
</evidence>
<dbReference type="Gene3D" id="3.40.390.10">
    <property type="entry name" value="Collagenase (Catalytic Domain)"/>
    <property type="match status" value="1"/>
</dbReference>
<keyword evidence="7" id="KW-0482">Metalloprotease</keyword>
<dbReference type="PANTHER" id="PTHR11733:SF167">
    <property type="entry name" value="FI17812P1-RELATED"/>
    <property type="match status" value="1"/>
</dbReference>
<feature type="domain" description="Peptidase M13 C-terminal" evidence="8">
    <location>
        <begin position="478"/>
        <end position="679"/>
    </location>
</feature>
<evidence type="ECO:0000256" key="6">
    <source>
        <dbReference type="ARBA" id="ARBA00022833"/>
    </source>
</evidence>
<dbReference type="Pfam" id="PF05649">
    <property type="entry name" value="Peptidase_M13_N"/>
    <property type="match status" value="1"/>
</dbReference>
<comment type="cofactor">
    <cofactor evidence="1">
        <name>Zn(2+)</name>
        <dbReference type="ChEBI" id="CHEBI:29105"/>
    </cofactor>
</comment>
<dbReference type="PRINTS" id="PR00786">
    <property type="entry name" value="NEPRILYSIN"/>
</dbReference>
<dbReference type="EMBL" id="JAZGSY010000042">
    <property type="protein sequence ID" value="KAL1842461.1"/>
    <property type="molecule type" value="Genomic_DNA"/>
</dbReference>
<dbReference type="PROSITE" id="PS51885">
    <property type="entry name" value="NEPRILYSIN"/>
    <property type="match status" value="1"/>
</dbReference>
<name>A0ABR3VND7_HUMIN</name>
<evidence type="ECO:0000256" key="5">
    <source>
        <dbReference type="ARBA" id="ARBA00022801"/>
    </source>
</evidence>
<dbReference type="InterPro" id="IPR000718">
    <property type="entry name" value="Peptidase_M13"/>
</dbReference>
<sequence length="685" mass="76007">MLLRTLAPNWRDFDPCTEFDKMVCYGTMEHHGIDSDTTAAIAHRTRNLLRQILESDSHGEAAGVKSTFLQRRATNADEANFEMLRDAYDACMDGDTLQLLGASPLTEVIEGINSVWAVDASTLNRRLRESDYEDLQAANILVSAYGARVFHDFCDGMSPVIPDPLNTKTSRACFWTPTFGQSDLAAYGDTAAMASYASGIATLFELTMPGTNSKTALALAEAVVKFEAETVATFMETLPGGSTNADFLLQMKNVTLTDLAKLVPPLGLDKLVKALTPEGATPDSVLVQTPEAWAAWSKVMTRHSPAALHGFLVWQTIRRMVSNVYHPAIEELFGMDSLTNRGDKCIALVNDMLQHILDRYFISATYSDQAHNAVTRMTDNIGAQFKKQVSDSSWMSAQARKRAATKVERIQKNIGYPKNDPDLRSAESIQSFYSGLNINSSTHFANALNSQRHQTFREFAKVGQPPNRGTMDDIKQVNAFYDPMRNSISILAGYSQLPTFHPSLPTFAQYGALGFVIGHEFAHSVDSSGREFNEDGEVRAWWDAQTVANYESRAQCFVEQYSAYTVEISGERLANVDGNLTLGENLADAGGLRAAYDAWVAERDAMPSAWDQSLPGLEEFTHEQLFFMFFAHAFCDTTSPFLMERVYLPDEHAPQRVRILAGLDNSKAFKEAWKCKSKEPKCSLF</sequence>
<accession>A0ABR3VND7</accession>
<evidence type="ECO:0000313" key="10">
    <source>
        <dbReference type="EMBL" id="KAL1842461.1"/>
    </source>
</evidence>
<dbReference type="InterPro" id="IPR008753">
    <property type="entry name" value="Peptidase_M13_N"/>
</dbReference>
<dbReference type="Gene3D" id="1.10.1380.10">
    <property type="entry name" value="Neutral endopeptidase , domain2"/>
    <property type="match status" value="1"/>
</dbReference>